<gene>
    <name evidence="1" type="ORF">HOLleu_30397</name>
</gene>
<protein>
    <submittedName>
        <fullName evidence="1">Uncharacterized protein</fullName>
    </submittedName>
</protein>
<accession>A0A9Q1BK93</accession>
<dbReference type="EMBL" id="JAIZAY010000015">
    <property type="protein sequence ID" value="KAJ8028218.1"/>
    <property type="molecule type" value="Genomic_DNA"/>
</dbReference>
<proteinExistence type="predicted"/>
<dbReference type="AlphaFoldDB" id="A0A9Q1BK93"/>
<evidence type="ECO:0000313" key="1">
    <source>
        <dbReference type="EMBL" id="KAJ8028218.1"/>
    </source>
</evidence>
<evidence type="ECO:0000313" key="2">
    <source>
        <dbReference type="Proteomes" id="UP001152320"/>
    </source>
</evidence>
<comment type="caution">
    <text evidence="1">The sequence shown here is derived from an EMBL/GenBank/DDBJ whole genome shotgun (WGS) entry which is preliminary data.</text>
</comment>
<dbReference type="Proteomes" id="UP001152320">
    <property type="component" value="Chromosome 15"/>
</dbReference>
<name>A0A9Q1BK93_HOLLE</name>
<keyword evidence="2" id="KW-1185">Reference proteome</keyword>
<sequence>MNAPRFCQFLFALFFRSSWIQTLYLLTGGLLMLLQFSKRGIGACLAIIGRSV</sequence>
<organism evidence="1 2">
    <name type="scientific">Holothuria leucospilota</name>
    <name type="common">Black long sea cucumber</name>
    <name type="synonym">Mertensiothuria leucospilota</name>
    <dbReference type="NCBI Taxonomy" id="206669"/>
    <lineage>
        <taxon>Eukaryota</taxon>
        <taxon>Metazoa</taxon>
        <taxon>Echinodermata</taxon>
        <taxon>Eleutherozoa</taxon>
        <taxon>Echinozoa</taxon>
        <taxon>Holothuroidea</taxon>
        <taxon>Aspidochirotacea</taxon>
        <taxon>Aspidochirotida</taxon>
        <taxon>Holothuriidae</taxon>
        <taxon>Holothuria</taxon>
    </lineage>
</organism>
<reference evidence="1" key="1">
    <citation type="submission" date="2021-10" db="EMBL/GenBank/DDBJ databases">
        <title>Tropical sea cucumber genome reveals ecological adaptation and Cuvierian tubules defense mechanism.</title>
        <authorList>
            <person name="Chen T."/>
        </authorList>
    </citation>
    <scope>NUCLEOTIDE SEQUENCE</scope>
    <source>
        <strain evidence="1">Nanhai2018</strain>
        <tissue evidence="1">Muscle</tissue>
    </source>
</reference>